<dbReference type="STRING" id="1122938.SAMN05660772_00489"/>
<feature type="binding site" evidence="3">
    <location>
        <position position="97"/>
    </location>
    <ligand>
        <name>substrate</name>
    </ligand>
</feature>
<dbReference type="InterPro" id="IPR010203">
    <property type="entry name" value="RraA"/>
</dbReference>
<evidence type="ECO:0000313" key="4">
    <source>
        <dbReference type="EMBL" id="SMB79883.1"/>
    </source>
</evidence>
<dbReference type="PANTHER" id="PTHR33254:SF29">
    <property type="entry name" value="REGULATOR OF RIBONUCLEASE ACTIVITY A"/>
    <property type="match status" value="1"/>
</dbReference>
<dbReference type="Proteomes" id="UP000192408">
    <property type="component" value="Unassembled WGS sequence"/>
</dbReference>
<dbReference type="InterPro" id="IPR014339">
    <property type="entry name" value="RraA_gpbac"/>
</dbReference>
<dbReference type="NCBIfam" id="NF006875">
    <property type="entry name" value="PRK09372.1"/>
    <property type="match status" value="1"/>
</dbReference>
<gene>
    <name evidence="2" type="primary">rraA</name>
    <name evidence="4" type="ORF">SAMN05660772_00489</name>
</gene>
<dbReference type="GO" id="GO:0060698">
    <property type="term" value="F:endoribonuclease inhibitor activity"/>
    <property type="evidence" value="ECO:0007669"/>
    <property type="project" value="UniProtKB-UniRule"/>
</dbReference>
<keyword evidence="1 2" id="KW-0963">Cytoplasm</keyword>
<comment type="subunit">
    <text evidence="2">Homotrimer. Binds to both RNA-binding sites in the C-terminal region of Rne and to RhlB.</text>
</comment>
<dbReference type="SUPFAM" id="SSF89562">
    <property type="entry name" value="RraA-like"/>
    <property type="match status" value="1"/>
</dbReference>
<name>A0A1W1UFS4_9PAST</name>
<evidence type="ECO:0000256" key="2">
    <source>
        <dbReference type="HAMAP-Rule" id="MF_00471"/>
    </source>
</evidence>
<dbReference type="HAMAP" id="MF_00471">
    <property type="entry name" value="RraA"/>
    <property type="match status" value="1"/>
</dbReference>
<dbReference type="Pfam" id="PF03737">
    <property type="entry name" value="RraA-like"/>
    <property type="match status" value="1"/>
</dbReference>
<dbReference type="CDD" id="cd16841">
    <property type="entry name" value="RraA_family"/>
    <property type="match status" value="1"/>
</dbReference>
<evidence type="ECO:0000256" key="1">
    <source>
        <dbReference type="ARBA" id="ARBA00022490"/>
    </source>
</evidence>
<comment type="subcellular location">
    <subcellularLocation>
        <location evidence="2">Cytoplasm</location>
    </subcellularLocation>
</comment>
<sequence>MRIDTSELCDIYQDQIDVVEPIFSSFGGRTSFSGKVTTVKCFESNGLIEEVLEEDGLGRVLLIDGGGSVRRALIDSDLAQLAVENDWEGIIVYGAVRQLDILENLDIGIHALAPIPVSADDKTIGESDVPVNFGGVSFLPEDYVYADLTGIILSPEPLELGGDRQDDED</sequence>
<reference evidence="5" key="1">
    <citation type="submission" date="2017-04" db="EMBL/GenBank/DDBJ databases">
        <authorList>
            <person name="Varghese N."/>
            <person name="Submissions S."/>
        </authorList>
    </citation>
    <scope>NUCLEOTIDE SEQUENCE [LARGE SCALE GENOMIC DNA]</scope>
    <source>
        <strain evidence="5">DSM 23072</strain>
    </source>
</reference>
<evidence type="ECO:0000313" key="5">
    <source>
        <dbReference type="Proteomes" id="UP000192408"/>
    </source>
</evidence>
<dbReference type="GO" id="GO:0051252">
    <property type="term" value="P:regulation of RNA metabolic process"/>
    <property type="evidence" value="ECO:0007669"/>
    <property type="project" value="InterPro"/>
</dbReference>
<proteinExistence type="inferred from homology"/>
<dbReference type="GO" id="GO:0019899">
    <property type="term" value="F:enzyme binding"/>
    <property type="evidence" value="ECO:0007669"/>
    <property type="project" value="UniProtKB-UniRule"/>
</dbReference>
<dbReference type="AlphaFoldDB" id="A0A1W1UFS4"/>
<dbReference type="InterPro" id="IPR005493">
    <property type="entry name" value="RraA/RraA-like"/>
</dbReference>
<dbReference type="InterPro" id="IPR036704">
    <property type="entry name" value="RraA/RraA-like_sf"/>
</dbReference>
<dbReference type="PANTHER" id="PTHR33254">
    <property type="entry name" value="4-HYDROXY-4-METHYL-2-OXOGLUTARATE ALDOLASE 3-RELATED"/>
    <property type="match status" value="1"/>
</dbReference>
<dbReference type="RefSeq" id="WP_084255823.1">
    <property type="nucleotide sequence ID" value="NZ_FWWV01000002.1"/>
</dbReference>
<evidence type="ECO:0000256" key="3">
    <source>
        <dbReference type="PIRSR" id="PIRSR605493-1"/>
    </source>
</evidence>
<dbReference type="GO" id="GO:0005737">
    <property type="term" value="C:cytoplasm"/>
    <property type="evidence" value="ECO:0007669"/>
    <property type="project" value="UniProtKB-SubCell"/>
</dbReference>
<dbReference type="NCBIfam" id="TIGR02998">
    <property type="entry name" value="RraA_entero"/>
    <property type="match status" value="1"/>
</dbReference>
<accession>A0A1W1UFS4</accession>
<organism evidence="4 5">
    <name type="scientific">Pasteurella testudinis DSM 23072</name>
    <dbReference type="NCBI Taxonomy" id="1122938"/>
    <lineage>
        <taxon>Bacteria</taxon>
        <taxon>Pseudomonadati</taxon>
        <taxon>Pseudomonadota</taxon>
        <taxon>Gammaproteobacteria</taxon>
        <taxon>Pasteurellales</taxon>
        <taxon>Pasteurellaceae</taxon>
        <taxon>Pasteurella</taxon>
    </lineage>
</organism>
<dbReference type="NCBIfam" id="TIGR01935">
    <property type="entry name" value="NOT-MenG"/>
    <property type="match status" value="1"/>
</dbReference>
<protein>
    <recommendedName>
        <fullName evidence="2">Regulator of ribonuclease activity A</fullName>
    </recommendedName>
</protein>
<comment type="function">
    <text evidence="2">Globally modulates RNA abundance by binding to RNase E (Rne) and regulating its endonucleolytic activity. Can modulate Rne action in a substrate-dependent manner by altering the composition of the degradosome. Modulates RNA-binding and helicase activities of the degradosome.</text>
</comment>
<dbReference type="Gene3D" id="3.50.30.40">
    <property type="entry name" value="Ribonuclease E inhibitor RraA/RraA-like"/>
    <property type="match status" value="1"/>
</dbReference>
<comment type="similarity">
    <text evidence="2">Belongs to the RraA family.</text>
</comment>
<dbReference type="EMBL" id="FWWV01000002">
    <property type="protein sequence ID" value="SMB79883.1"/>
    <property type="molecule type" value="Genomic_DNA"/>
</dbReference>
<keyword evidence="5" id="KW-1185">Reference proteome</keyword>